<reference evidence="1 2" key="1">
    <citation type="journal article" date="2018" name="Front. Microbiol.">
        <title>Genome-Based Analysis Reveals the Taxonomy and Diversity of the Family Idiomarinaceae.</title>
        <authorList>
            <person name="Liu Y."/>
            <person name="Lai Q."/>
            <person name="Shao Z."/>
        </authorList>
    </citation>
    <scope>NUCLEOTIDE SEQUENCE [LARGE SCALE GENOMIC DNA]</scope>
    <source>
        <strain evidence="1 2">GBSy1</strain>
    </source>
</reference>
<comment type="caution">
    <text evidence="1">The sequence shown here is derived from an EMBL/GenBank/DDBJ whole genome shotgun (WGS) entry which is preliminary data.</text>
</comment>
<proteinExistence type="predicted"/>
<dbReference type="Proteomes" id="UP000287410">
    <property type="component" value="Unassembled WGS sequence"/>
</dbReference>
<sequence length="190" mass="21606">MLALAACTTADEPPQDQFFDSLLAHCGNAYAGEVTEGDEELDAKWIASDIVIELRECSEERIRIPLHVGEDRSRTWVLTRTQNGLELKHDHREEDGSHDPLTMYGGETFSPGTASSQSFPADEYSKQLFAELGSTASIRNTWWLELPDENTLRYRLVRDGREFQVDVDLSQPVEAPPAPWGWQDNYDYRQ</sequence>
<evidence type="ECO:0000313" key="1">
    <source>
        <dbReference type="EMBL" id="RUO30991.1"/>
    </source>
</evidence>
<organism evidence="1 2">
    <name type="scientific">Aliidiomarina sedimenti</name>
    <dbReference type="NCBI Taxonomy" id="1933879"/>
    <lineage>
        <taxon>Bacteria</taxon>
        <taxon>Pseudomonadati</taxon>
        <taxon>Pseudomonadota</taxon>
        <taxon>Gammaproteobacteria</taxon>
        <taxon>Alteromonadales</taxon>
        <taxon>Idiomarinaceae</taxon>
        <taxon>Aliidiomarina</taxon>
    </lineage>
</organism>
<gene>
    <name evidence="1" type="ORF">CWE12_05790</name>
</gene>
<evidence type="ECO:0000313" key="2">
    <source>
        <dbReference type="Proteomes" id="UP000287410"/>
    </source>
</evidence>
<protein>
    <recommendedName>
        <fullName evidence="3">Lipoprotein</fullName>
    </recommendedName>
</protein>
<evidence type="ECO:0008006" key="3">
    <source>
        <dbReference type="Google" id="ProtNLM"/>
    </source>
</evidence>
<keyword evidence="2" id="KW-1185">Reference proteome</keyword>
<name>A0ABY0C0P1_9GAMM</name>
<accession>A0ABY0C0P1</accession>
<dbReference type="EMBL" id="PIPN01000002">
    <property type="protein sequence ID" value="RUO30991.1"/>
    <property type="molecule type" value="Genomic_DNA"/>
</dbReference>